<evidence type="ECO:0000313" key="3">
    <source>
        <dbReference type="EMBL" id="KUI60035.1"/>
    </source>
</evidence>
<proteinExistence type="predicted"/>
<keyword evidence="1" id="KW-0677">Repeat</keyword>
<dbReference type="STRING" id="694573.A0A194V7W4"/>
<dbReference type="InterPro" id="IPR056884">
    <property type="entry name" value="NPHP3-like_N"/>
</dbReference>
<reference evidence="4" key="1">
    <citation type="submission" date="2014-12" db="EMBL/GenBank/DDBJ databases">
        <title>Genome Sequence of Valsa Canker Pathogens Uncovers a Specific Adaption of Colonization on Woody Bark.</title>
        <authorList>
            <person name="Yin Z."/>
            <person name="Liu H."/>
            <person name="Gao X."/>
            <person name="Li Z."/>
            <person name="Song N."/>
            <person name="Ke X."/>
            <person name="Dai Q."/>
            <person name="Wu Y."/>
            <person name="Sun Y."/>
            <person name="Xu J.-R."/>
            <person name="Kang Z.K."/>
            <person name="Wang L."/>
            <person name="Huang L."/>
        </authorList>
    </citation>
    <scope>NUCLEOTIDE SEQUENCE [LARGE SCALE GENOMIC DNA]</scope>
    <source>
        <strain evidence="4">SXYL134</strain>
    </source>
</reference>
<dbReference type="PANTHER" id="PTHR10039">
    <property type="entry name" value="AMELOGENIN"/>
    <property type="match status" value="1"/>
</dbReference>
<dbReference type="OrthoDB" id="443402at2759"/>
<protein>
    <submittedName>
        <fullName evidence="3">Vegetative incompatibility protein HET-E-1</fullName>
    </submittedName>
</protein>
<evidence type="ECO:0000259" key="2">
    <source>
        <dbReference type="Pfam" id="PF24883"/>
    </source>
</evidence>
<keyword evidence="4" id="KW-1185">Reference proteome</keyword>
<dbReference type="Gene3D" id="3.40.50.300">
    <property type="entry name" value="P-loop containing nucleotide triphosphate hydrolases"/>
    <property type="match status" value="1"/>
</dbReference>
<dbReference type="Proteomes" id="UP000078576">
    <property type="component" value="Unassembled WGS sequence"/>
</dbReference>
<dbReference type="AlphaFoldDB" id="A0A194V7W4"/>
<evidence type="ECO:0000256" key="1">
    <source>
        <dbReference type="ARBA" id="ARBA00022737"/>
    </source>
</evidence>
<name>A0A194V7W4_CYTMA</name>
<feature type="domain" description="Nephrocystin 3-like N-terminal" evidence="2">
    <location>
        <begin position="249"/>
        <end position="429"/>
    </location>
</feature>
<organism evidence="3 4">
    <name type="scientific">Cytospora mali</name>
    <name type="common">Apple Valsa canker fungus</name>
    <name type="synonym">Valsa mali</name>
    <dbReference type="NCBI Taxonomy" id="578113"/>
    <lineage>
        <taxon>Eukaryota</taxon>
        <taxon>Fungi</taxon>
        <taxon>Dikarya</taxon>
        <taxon>Ascomycota</taxon>
        <taxon>Pezizomycotina</taxon>
        <taxon>Sordariomycetes</taxon>
        <taxon>Sordariomycetidae</taxon>
        <taxon>Diaporthales</taxon>
        <taxon>Cytosporaceae</taxon>
        <taxon>Cytospora</taxon>
    </lineage>
</organism>
<accession>A0A194V7W4</accession>
<gene>
    <name evidence="3" type="ORF">VP1G_07249</name>
</gene>
<dbReference type="PANTHER" id="PTHR10039:SF5">
    <property type="entry name" value="NACHT DOMAIN-CONTAINING PROTEIN"/>
    <property type="match status" value="1"/>
</dbReference>
<dbReference type="Pfam" id="PF24883">
    <property type="entry name" value="NPHP3_N"/>
    <property type="match status" value="1"/>
</dbReference>
<sequence length="558" mass="63730">MDPFTAVGLACNILEFVDSTKGLVSSTRQFLQLGARKEFIELDGLTRDLQAWVIRITPPSPKPGSIMSPEEASICCLGSQCTQVATDLLGVLDTLRVTNKDGARHHIRCFYKALVAAWEQEKVEKLRKRLDRISISIERELATYDRRKILRRLDELEVPGYHSQLQTLREDVNKGLGAISDKIQTESRVSTMELLQKTAAQGIRYSAEQFILERLRFDEIDHRRCNIRTAHKNNISWLFGNEKQQSPATLDEWLMSDDNLYWISGKPGSGKSTLMKLLYDSMRTAEKLRVWAKQNRLIRAEFFFWDAGGQKLLKSQEGLLRSLIYQVLCQCPDLIRLAYPKTWALFFPEEASAAHGTMNFESSSATISLSVEGLLATLRVLCATAVDLELKFCFFIDGLDGYEGKPNDMVELTRTLRALPNVKICVSSRDWNDFEAEFGGSKTQKLYMQDFNHNDIRKYVYDTFDNNPNYQEMEDRDTAGKALIDGIVKGANGVFLWVFLVVRSFEEGLLNGDSIEDLQRILEQDLPEDLNKLFERVIFRDVPENYRVQSAQIFSMAS</sequence>
<dbReference type="InterPro" id="IPR027417">
    <property type="entry name" value="P-loop_NTPase"/>
</dbReference>
<dbReference type="EMBL" id="KN714741">
    <property type="protein sequence ID" value="KUI60035.1"/>
    <property type="molecule type" value="Genomic_DNA"/>
</dbReference>
<dbReference type="SUPFAM" id="SSF52540">
    <property type="entry name" value="P-loop containing nucleoside triphosphate hydrolases"/>
    <property type="match status" value="1"/>
</dbReference>
<evidence type="ECO:0000313" key="4">
    <source>
        <dbReference type="Proteomes" id="UP000078576"/>
    </source>
</evidence>